<organism evidence="2">
    <name type="scientific">Gokushovirinae environmental samples</name>
    <dbReference type="NCBI Taxonomy" id="1478972"/>
    <lineage>
        <taxon>Viruses</taxon>
        <taxon>Monodnaviria</taxon>
        <taxon>Sangervirae</taxon>
        <taxon>Phixviricota</taxon>
        <taxon>Malgrandaviricetes</taxon>
        <taxon>Petitvirales</taxon>
        <taxon>Microviridae</taxon>
        <taxon>environmental samples</taxon>
    </lineage>
</organism>
<proteinExistence type="predicted"/>
<sequence>MRPLYRKGVNKSKSARRFRRHTMRTKRANLIGPNRGGYRL</sequence>
<feature type="region of interest" description="Disordered" evidence="1">
    <location>
        <begin position="1"/>
        <end position="21"/>
    </location>
</feature>
<accession>A0A2R3UAS7</accession>
<evidence type="ECO:0000256" key="1">
    <source>
        <dbReference type="SAM" id="MobiDB-lite"/>
    </source>
</evidence>
<protein>
    <submittedName>
        <fullName evidence="2">Uncharacterized protein</fullName>
    </submittedName>
</protein>
<reference evidence="2" key="1">
    <citation type="submission" date="2018-03" db="EMBL/GenBank/DDBJ databases">
        <title>Twenty-four Novel Viral Genomes identified from the Dushanzi Mud Volcanic Sediment in Xinjiang, China.</title>
        <authorList>
            <person name="Han L."/>
        </authorList>
    </citation>
    <scope>NUCLEOTIDE SEQUENCE</scope>
</reference>
<evidence type="ECO:0000313" key="2">
    <source>
        <dbReference type="EMBL" id="AVQ10179.1"/>
    </source>
</evidence>
<name>A0A2R3UAS7_9VIRU</name>
<dbReference type="EMBL" id="MH029516">
    <property type="protein sequence ID" value="AVQ10179.1"/>
    <property type="molecule type" value="Genomic_DNA"/>
</dbReference>